<dbReference type="SUPFAM" id="SSF69118">
    <property type="entry name" value="AhpD-like"/>
    <property type="match status" value="1"/>
</dbReference>
<sequence>MSSGSYFPDAEVDELSPQLQKLFGKASEQLGFVPNVFTAYAHRPERFSAWFNHFRQVTEPSETLSGADREMIAVVASGINRCTYCLVSHGQALRHELHDDANADRITFNWRHADLTDRQRAICVFVEKLTSAPATVERSDVDALAAAGLGPDDIWDVVELTAMYNFTNRISSALGIVPNVEYHSLDRGPAAAEG</sequence>
<proteinExistence type="predicted"/>
<dbReference type="Gene3D" id="1.20.5.810">
    <property type="entry name" value="AhpD-like"/>
    <property type="match status" value="1"/>
</dbReference>
<dbReference type="GO" id="GO:0051920">
    <property type="term" value="F:peroxiredoxin activity"/>
    <property type="evidence" value="ECO:0007669"/>
    <property type="project" value="InterPro"/>
</dbReference>
<organism evidence="2 3">
    <name type="scientific">Gordonia sputi NBRC 100414</name>
    <dbReference type="NCBI Taxonomy" id="1089453"/>
    <lineage>
        <taxon>Bacteria</taxon>
        <taxon>Bacillati</taxon>
        <taxon>Actinomycetota</taxon>
        <taxon>Actinomycetes</taxon>
        <taxon>Mycobacteriales</taxon>
        <taxon>Gordoniaceae</taxon>
        <taxon>Gordonia</taxon>
    </lineage>
</organism>
<feature type="domain" description="Carboxymuconolactone decarboxylase-like" evidence="1">
    <location>
        <begin position="46"/>
        <end position="95"/>
    </location>
</feature>
<evidence type="ECO:0000313" key="3">
    <source>
        <dbReference type="Proteomes" id="UP000005845"/>
    </source>
</evidence>
<dbReference type="NCBIfam" id="TIGR01926">
    <property type="entry name" value="peroxid_rel"/>
    <property type="match status" value="1"/>
</dbReference>
<dbReference type="InterPro" id="IPR010195">
    <property type="entry name" value="Uncharacterised_peroxidase-rel"/>
</dbReference>
<dbReference type="EMBL" id="BAFC01000075">
    <property type="protein sequence ID" value="GAB39691.1"/>
    <property type="molecule type" value="Genomic_DNA"/>
</dbReference>
<dbReference type="RefSeq" id="WP_005206563.1">
    <property type="nucleotide sequence ID" value="NZ_BAFC01000075.1"/>
</dbReference>
<dbReference type="AlphaFoldDB" id="H5U1T3"/>
<dbReference type="Pfam" id="PF02627">
    <property type="entry name" value="CMD"/>
    <property type="match status" value="1"/>
</dbReference>
<keyword evidence="3" id="KW-1185">Reference proteome</keyword>
<dbReference type="NCBIfam" id="TIGR00778">
    <property type="entry name" value="ahpD_dom"/>
    <property type="match status" value="1"/>
</dbReference>
<accession>H5U1T3</accession>
<dbReference type="PANTHER" id="PTHR35446:SF2">
    <property type="entry name" value="CARBOXYMUCONOLACTONE DECARBOXYLASE-LIKE DOMAIN-CONTAINING PROTEIN"/>
    <property type="match status" value="1"/>
</dbReference>
<evidence type="ECO:0000313" key="2">
    <source>
        <dbReference type="EMBL" id="GAB39691.1"/>
    </source>
</evidence>
<dbReference type="InterPro" id="IPR004675">
    <property type="entry name" value="AhpD_core"/>
</dbReference>
<dbReference type="InterPro" id="IPR029032">
    <property type="entry name" value="AhpD-like"/>
</dbReference>
<protein>
    <recommendedName>
        <fullName evidence="1">Carboxymuconolactone decarboxylase-like domain-containing protein</fullName>
    </recommendedName>
</protein>
<reference evidence="2 3" key="1">
    <citation type="submission" date="2012-02" db="EMBL/GenBank/DDBJ databases">
        <title>Whole genome shotgun sequence of Gordonia sputi NBRC 100414.</title>
        <authorList>
            <person name="Yoshida I."/>
            <person name="Hosoyama A."/>
            <person name="Tsuchikane K."/>
            <person name="Katsumata H."/>
            <person name="Yamazaki S."/>
            <person name="Fujita N."/>
        </authorList>
    </citation>
    <scope>NUCLEOTIDE SEQUENCE [LARGE SCALE GENOMIC DNA]</scope>
    <source>
        <strain evidence="2 3">NBRC 100414</strain>
    </source>
</reference>
<gene>
    <name evidence="2" type="ORF">GOSPT_075_00500</name>
</gene>
<evidence type="ECO:0000259" key="1">
    <source>
        <dbReference type="Pfam" id="PF02627"/>
    </source>
</evidence>
<name>H5U1T3_9ACTN</name>
<dbReference type="Gene3D" id="1.20.1290.10">
    <property type="entry name" value="AhpD-like"/>
    <property type="match status" value="1"/>
</dbReference>
<dbReference type="InterPro" id="IPR003779">
    <property type="entry name" value="CMD-like"/>
</dbReference>
<comment type="caution">
    <text evidence="2">The sequence shown here is derived from an EMBL/GenBank/DDBJ whole genome shotgun (WGS) entry which is preliminary data.</text>
</comment>
<dbReference type="eggNOG" id="COG2128">
    <property type="taxonomic scope" value="Bacteria"/>
</dbReference>
<dbReference type="Proteomes" id="UP000005845">
    <property type="component" value="Unassembled WGS sequence"/>
</dbReference>
<dbReference type="PANTHER" id="PTHR35446">
    <property type="entry name" value="SI:CH211-175M2.5"/>
    <property type="match status" value="1"/>
</dbReference>